<evidence type="ECO:0000313" key="3">
    <source>
        <dbReference type="Proteomes" id="UP001232536"/>
    </source>
</evidence>
<dbReference type="NCBIfam" id="TIGR03696">
    <property type="entry name" value="Rhs_assc_core"/>
    <property type="match status" value="1"/>
</dbReference>
<protein>
    <submittedName>
        <fullName evidence="2">RHS repeat-associated core domain-containing protein</fullName>
    </submittedName>
</protein>
<dbReference type="Proteomes" id="UP001232536">
    <property type="component" value="Unassembled WGS sequence"/>
</dbReference>
<accession>A0ABT9D532</accession>
<feature type="transmembrane region" description="Helical" evidence="1">
    <location>
        <begin position="70"/>
        <end position="97"/>
    </location>
</feature>
<sequence length="196" mass="20029">MAAIEMGARLYLPALGRFASVDPVTGGNPNTYTYPLDPINGFDLTGQSWWSSLKSGMHSLYKSVGGWKGIATAAVFALCVVGAGVTCFAASGVLAVANYYGNARKYGATSAQALGGLAEDVAFLALGAGIGAGVSKVVTGSAKTFLRTNAIRTVTRGAHRAGGRVLRLAIGATTHNMAVNAAVFVASNGFGTVRFF</sequence>
<reference evidence="2 3" key="1">
    <citation type="submission" date="2023-07" db="EMBL/GenBank/DDBJ databases">
        <title>Description of novel actinomycetes strains, isolated from tidal flat sediment.</title>
        <authorList>
            <person name="Lu C."/>
        </authorList>
    </citation>
    <scope>NUCLEOTIDE SEQUENCE [LARGE SCALE GENOMIC DNA]</scope>
    <source>
        <strain evidence="2 3">SYSU T00b441</strain>
    </source>
</reference>
<evidence type="ECO:0000256" key="1">
    <source>
        <dbReference type="SAM" id="Phobius"/>
    </source>
</evidence>
<keyword evidence="1" id="KW-0812">Transmembrane</keyword>
<gene>
    <name evidence="2" type="ORF">Q6348_01385</name>
</gene>
<dbReference type="EMBL" id="JAUQYP010000001">
    <property type="protein sequence ID" value="MDO8105847.1"/>
    <property type="molecule type" value="Genomic_DNA"/>
</dbReference>
<comment type="caution">
    <text evidence="2">The sequence shown here is derived from an EMBL/GenBank/DDBJ whole genome shotgun (WGS) entry which is preliminary data.</text>
</comment>
<dbReference type="Gene3D" id="2.180.10.10">
    <property type="entry name" value="RHS repeat-associated core"/>
    <property type="match status" value="1"/>
</dbReference>
<keyword evidence="1" id="KW-0472">Membrane</keyword>
<dbReference type="RefSeq" id="WP_304599548.1">
    <property type="nucleotide sequence ID" value="NZ_JAUQYP010000001.1"/>
</dbReference>
<evidence type="ECO:0000313" key="2">
    <source>
        <dbReference type="EMBL" id="MDO8105847.1"/>
    </source>
</evidence>
<name>A0ABT9D532_9CELL</name>
<organism evidence="2 3">
    <name type="scientific">Actinotalea lenta</name>
    <dbReference type="NCBI Taxonomy" id="3064654"/>
    <lineage>
        <taxon>Bacteria</taxon>
        <taxon>Bacillati</taxon>
        <taxon>Actinomycetota</taxon>
        <taxon>Actinomycetes</taxon>
        <taxon>Micrococcales</taxon>
        <taxon>Cellulomonadaceae</taxon>
        <taxon>Actinotalea</taxon>
    </lineage>
</organism>
<proteinExistence type="predicted"/>
<dbReference type="InterPro" id="IPR022385">
    <property type="entry name" value="Rhs_assc_core"/>
</dbReference>
<keyword evidence="1" id="KW-1133">Transmembrane helix</keyword>
<keyword evidence="3" id="KW-1185">Reference proteome</keyword>